<evidence type="ECO:0000313" key="2">
    <source>
        <dbReference type="Proteomes" id="UP000284751"/>
    </source>
</evidence>
<accession>A0A412AYP0</accession>
<proteinExistence type="predicted"/>
<comment type="caution">
    <text evidence="1">The sequence shown here is derived from an EMBL/GenBank/DDBJ whole genome shotgun (WGS) entry which is preliminary data.</text>
</comment>
<protein>
    <submittedName>
        <fullName evidence="1">Uncharacterized protein</fullName>
    </submittedName>
</protein>
<dbReference type="AlphaFoldDB" id="A0A412AYP0"/>
<reference evidence="1 2" key="1">
    <citation type="submission" date="2018-08" db="EMBL/GenBank/DDBJ databases">
        <title>A genome reference for cultivated species of the human gut microbiota.</title>
        <authorList>
            <person name="Zou Y."/>
            <person name="Xue W."/>
            <person name="Luo G."/>
        </authorList>
    </citation>
    <scope>NUCLEOTIDE SEQUENCE [LARGE SCALE GENOMIC DNA]</scope>
    <source>
        <strain evidence="1 2">AF28-26</strain>
    </source>
</reference>
<gene>
    <name evidence="1" type="ORF">DWY99_04230</name>
</gene>
<organism evidence="1 2">
    <name type="scientific">[Clostridium] leptum</name>
    <dbReference type="NCBI Taxonomy" id="1535"/>
    <lineage>
        <taxon>Bacteria</taxon>
        <taxon>Bacillati</taxon>
        <taxon>Bacillota</taxon>
        <taxon>Clostridia</taxon>
        <taxon>Eubacteriales</taxon>
        <taxon>Oscillospiraceae</taxon>
        <taxon>Oscillospiraceae incertae sedis</taxon>
    </lineage>
</organism>
<sequence length="67" mass="7849">MFYFSRGFGKIYKIVFENRAGTGWPGKRMENDRQKMKNSGSGFLCLIILKLSFLERPAYHKSIKENI</sequence>
<evidence type="ECO:0000313" key="1">
    <source>
        <dbReference type="EMBL" id="RGQ42768.1"/>
    </source>
</evidence>
<name>A0A412AYP0_9FIRM</name>
<dbReference type="EMBL" id="QRTC01000010">
    <property type="protein sequence ID" value="RGQ42768.1"/>
    <property type="molecule type" value="Genomic_DNA"/>
</dbReference>
<dbReference type="Proteomes" id="UP000284751">
    <property type="component" value="Unassembled WGS sequence"/>
</dbReference>